<organism evidence="2 3">
    <name type="scientific">Rhizopus oryzae</name>
    <name type="common">Mucormycosis agent</name>
    <name type="synonym">Rhizopus arrhizus var. delemar</name>
    <dbReference type="NCBI Taxonomy" id="64495"/>
    <lineage>
        <taxon>Eukaryota</taxon>
        <taxon>Fungi</taxon>
        <taxon>Fungi incertae sedis</taxon>
        <taxon>Mucoromycota</taxon>
        <taxon>Mucoromycotina</taxon>
        <taxon>Mucoromycetes</taxon>
        <taxon>Mucorales</taxon>
        <taxon>Mucorineae</taxon>
        <taxon>Rhizopodaceae</taxon>
        <taxon>Rhizopus</taxon>
    </lineage>
</organism>
<comment type="caution">
    <text evidence="2">The sequence shown here is derived from an EMBL/GenBank/DDBJ whole genome shotgun (WGS) entry which is preliminary data.</text>
</comment>
<accession>A0A9P6XMR5</accession>
<gene>
    <name evidence="2" type="ORF">G6F51_014376</name>
</gene>
<evidence type="ECO:0000256" key="1">
    <source>
        <dbReference type="SAM" id="MobiDB-lite"/>
    </source>
</evidence>
<evidence type="ECO:0000313" key="3">
    <source>
        <dbReference type="Proteomes" id="UP000717996"/>
    </source>
</evidence>
<dbReference type="AlphaFoldDB" id="A0A9P6XMR5"/>
<sequence length="99" mass="10271">MLSQPSGRPGPGGGRHSAGVAGARAWSQPRQPLGAKHSRLPLQNVTFITRLVTIADSNATDAGRARAEHGVSSVPRAGPMSPANRCLPCLSRRHCGGAR</sequence>
<evidence type="ECO:0000313" key="2">
    <source>
        <dbReference type="EMBL" id="KAG1525221.1"/>
    </source>
</evidence>
<dbReference type="EMBL" id="JAANIT010009814">
    <property type="protein sequence ID" value="KAG1525221.1"/>
    <property type="molecule type" value="Genomic_DNA"/>
</dbReference>
<feature type="region of interest" description="Disordered" evidence="1">
    <location>
        <begin position="1"/>
        <end position="38"/>
    </location>
</feature>
<proteinExistence type="predicted"/>
<dbReference type="Proteomes" id="UP000717996">
    <property type="component" value="Unassembled WGS sequence"/>
</dbReference>
<reference evidence="2" key="1">
    <citation type="journal article" date="2020" name="Microb. Genom.">
        <title>Genetic diversity of clinical and environmental Mucorales isolates obtained from an investigation of mucormycosis cases among solid organ transplant recipients.</title>
        <authorList>
            <person name="Nguyen M.H."/>
            <person name="Kaul D."/>
            <person name="Muto C."/>
            <person name="Cheng S.J."/>
            <person name="Richter R.A."/>
            <person name="Bruno V.M."/>
            <person name="Liu G."/>
            <person name="Beyhan S."/>
            <person name="Sundermann A.J."/>
            <person name="Mounaud S."/>
            <person name="Pasculle A.W."/>
            <person name="Nierman W.C."/>
            <person name="Driscoll E."/>
            <person name="Cumbie R."/>
            <person name="Clancy C.J."/>
            <person name="Dupont C.L."/>
        </authorList>
    </citation>
    <scope>NUCLEOTIDE SEQUENCE</scope>
    <source>
        <strain evidence="2">GL16</strain>
    </source>
</reference>
<protein>
    <submittedName>
        <fullName evidence="2">Uncharacterized protein</fullName>
    </submittedName>
</protein>
<feature type="region of interest" description="Disordered" evidence="1">
    <location>
        <begin position="61"/>
        <end position="83"/>
    </location>
</feature>
<name>A0A9P6XMR5_RHIOR</name>